<evidence type="ECO:0000313" key="2">
    <source>
        <dbReference type="EMBL" id="GGE29292.1"/>
    </source>
</evidence>
<dbReference type="AlphaFoldDB" id="A0A8J2VKL9"/>
<reference evidence="2" key="2">
    <citation type="submission" date="2020-09" db="EMBL/GenBank/DDBJ databases">
        <authorList>
            <person name="Sun Q."/>
            <person name="Zhou Y."/>
        </authorList>
    </citation>
    <scope>NUCLEOTIDE SEQUENCE</scope>
    <source>
        <strain evidence="2">CGMCC 1.15179</strain>
    </source>
</reference>
<evidence type="ECO:0000256" key="1">
    <source>
        <dbReference type="SAM" id="Phobius"/>
    </source>
</evidence>
<proteinExistence type="predicted"/>
<keyword evidence="1" id="KW-0812">Transmembrane</keyword>
<dbReference type="RefSeq" id="WP_229752061.1">
    <property type="nucleotide sequence ID" value="NZ_BMHQ01000021.1"/>
</dbReference>
<accession>A0A8J2VKL9</accession>
<keyword evidence="3" id="KW-1185">Reference proteome</keyword>
<comment type="caution">
    <text evidence="2">The sequence shown here is derived from an EMBL/GenBank/DDBJ whole genome shotgun (WGS) entry which is preliminary data.</text>
</comment>
<keyword evidence="1" id="KW-1133">Transmembrane helix</keyword>
<organism evidence="2 3">
    <name type="scientific">Marinithermofilum abyssi</name>
    <dbReference type="NCBI Taxonomy" id="1571185"/>
    <lineage>
        <taxon>Bacteria</taxon>
        <taxon>Bacillati</taxon>
        <taxon>Bacillota</taxon>
        <taxon>Bacilli</taxon>
        <taxon>Bacillales</taxon>
        <taxon>Thermoactinomycetaceae</taxon>
        <taxon>Marinithermofilum</taxon>
    </lineage>
</organism>
<sequence length="46" mass="5023">MSAGDPLIVGPAVGMNQQQLAYLISIDLITCGMYILTIDYKHVKNI</sequence>
<protein>
    <submittedName>
        <fullName evidence="2">Uncharacterized protein</fullName>
    </submittedName>
</protein>
<gene>
    <name evidence="2" type="ORF">GCM10011571_34280</name>
</gene>
<name>A0A8J2VKL9_9BACL</name>
<evidence type="ECO:0000313" key="3">
    <source>
        <dbReference type="Proteomes" id="UP000625210"/>
    </source>
</evidence>
<dbReference type="Proteomes" id="UP000625210">
    <property type="component" value="Unassembled WGS sequence"/>
</dbReference>
<feature type="transmembrane region" description="Helical" evidence="1">
    <location>
        <begin position="20"/>
        <end position="40"/>
    </location>
</feature>
<dbReference type="EMBL" id="BMHQ01000021">
    <property type="protein sequence ID" value="GGE29292.1"/>
    <property type="molecule type" value="Genomic_DNA"/>
</dbReference>
<reference evidence="2" key="1">
    <citation type="journal article" date="2014" name="Int. J. Syst. Evol. Microbiol.">
        <title>Complete genome sequence of Corynebacterium casei LMG S-19264T (=DSM 44701T), isolated from a smear-ripened cheese.</title>
        <authorList>
            <consortium name="US DOE Joint Genome Institute (JGI-PGF)"/>
            <person name="Walter F."/>
            <person name="Albersmeier A."/>
            <person name="Kalinowski J."/>
            <person name="Ruckert C."/>
        </authorList>
    </citation>
    <scope>NUCLEOTIDE SEQUENCE</scope>
    <source>
        <strain evidence="2">CGMCC 1.15179</strain>
    </source>
</reference>
<keyword evidence="1" id="KW-0472">Membrane</keyword>